<sequence length="22" mass="2305">MGYAFIIVYTKGTGAGNRNASL</sequence>
<accession>A0A834T8B0</accession>
<evidence type="ECO:0000313" key="1">
    <source>
        <dbReference type="EMBL" id="KAF7815867.1"/>
    </source>
</evidence>
<name>A0A834T8B0_9FABA</name>
<protein>
    <submittedName>
        <fullName evidence="1">Uncharacterized protein</fullName>
    </submittedName>
</protein>
<reference evidence="1" key="1">
    <citation type="submission" date="2020-09" db="EMBL/GenBank/DDBJ databases">
        <title>Genome-Enabled Discovery of Anthraquinone Biosynthesis in Senna tora.</title>
        <authorList>
            <person name="Kang S.-H."/>
            <person name="Pandey R.P."/>
            <person name="Lee C.-M."/>
            <person name="Sim J.-S."/>
            <person name="Jeong J.-T."/>
            <person name="Choi B.-S."/>
            <person name="Jung M."/>
            <person name="Ginzburg D."/>
            <person name="Zhao K."/>
            <person name="Won S.Y."/>
            <person name="Oh T.-J."/>
            <person name="Yu Y."/>
            <person name="Kim N.-H."/>
            <person name="Lee O.R."/>
            <person name="Lee T.-H."/>
            <person name="Bashyal P."/>
            <person name="Kim T.-S."/>
            <person name="Lee W.-H."/>
            <person name="Kawkins C."/>
            <person name="Kim C.-K."/>
            <person name="Kim J.S."/>
            <person name="Ahn B.O."/>
            <person name="Rhee S.Y."/>
            <person name="Sohng J.K."/>
        </authorList>
    </citation>
    <scope>NUCLEOTIDE SEQUENCE</scope>
    <source>
        <tissue evidence="1">Leaf</tissue>
    </source>
</reference>
<proteinExistence type="predicted"/>
<organism evidence="1 2">
    <name type="scientific">Senna tora</name>
    <dbReference type="NCBI Taxonomy" id="362788"/>
    <lineage>
        <taxon>Eukaryota</taxon>
        <taxon>Viridiplantae</taxon>
        <taxon>Streptophyta</taxon>
        <taxon>Embryophyta</taxon>
        <taxon>Tracheophyta</taxon>
        <taxon>Spermatophyta</taxon>
        <taxon>Magnoliopsida</taxon>
        <taxon>eudicotyledons</taxon>
        <taxon>Gunneridae</taxon>
        <taxon>Pentapetalae</taxon>
        <taxon>rosids</taxon>
        <taxon>fabids</taxon>
        <taxon>Fabales</taxon>
        <taxon>Fabaceae</taxon>
        <taxon>Caesalpinioideae</taxon>
        <taxon>Cassia clade</taxon>
        <taxon>Senna</taxon>
    </lineage>
</organism>
<dbReference type="Proteomes" id="UP000634136">
    <property type="component" value="Unassembled WGS sequence"/>
</dbReference>
<gene>
    <name evidence="1" type="ORF">G2W53_029836</name>
</gene>
<keyword evidence="2" id="KW-1185">Reference proteome</keyword>
<dbReference type="EMBL" id="JAAIUW010000009">
    <property type="protein sequence ID" value="KAF7815867.1"/>
    <property type="molecule type" value="Genomic_DNA"/>
</dbReference>
<dbReference type="AlphaFoldDB" id="A0A834T8B0"/>
<evidence type="ECO:0000313" key="2">
    <source>
        <dbReference type="Proteomes" id="UP000634136"/>
    </source>
</evidence>
<comment type="caution">
    <text evidence="1">The sequence shown here is derived from an EMBL/GenBank/DDBJ whole genome shotgun (WGS) entry which is preliminary data.</text>
</comment>